<evidence type="ECO:0000256" key="7">
    <source>
        <dbReference type="ARBA" id="ARBA00022723"/>
    </source>
</evidence>
<proteinExistence type="inferred from homology"/>
<keyword evidence="7" id="KW-0479">Metal-binding</keyword>
<dbReference type="GO" id="GO:0016020">
    <property type="term" value="C:membrane"/>
    <property type="evidence" value="ECO:0007669"/>
    <property type="project" value="UniProtKB-SubCell"/>
</dbReference>
<dbReference type="Gene3D" id="6.10.140.2220">
    <property type="match status" value="1"/>
</dbReference>
<evidence type="ECO:0000256" key="15">
    <source>
        <dbReference type="ARBA" id="ARBA00039024"/>
    </source>
</evidence>
<keyword evidence="11" id="KW-0809">Transit peptide</keyword>
<feature type="domain" description="MYND-type" evidence="19">
    <location>
        <begin position="1038"/>
        <end position="1083"/>
    </location>
</feature>
<keyword evidence="8 17" id="KW-0863">Zinc-finger</keyword>
<protein>
    <recommendedName>
        <fullName evidence="15">phytol kinase</fullName>
        <ecNumber evidence="15">2.7.1.182</ecNumber>
    </recommendedName>
</protein>
<feature type="compositionally biased region" description="Basic residues" evidence="18">
    <location>
        <begin position="918"/>
        <end position="931"/>
    </location>
</feature>
<evidence type="ECO:0000256" key="13">
    <source>
        <dbReference type="ARBA" id="ARBA00023136"/>
    </source>
</evidence>
<evidence type="ECO:0000313" key="20">
    <source>
        <dbReference type="EMBL" id="GFR45706.1"/>
    </source>
</evidence>
<dbReference type="Pfam" id="PF01753">
    <property type="entry name" value="zf-MYND"/>
    <property type="match status" value="1"/>
</dbReference>
<evidence type="ECO:0000256" key="4">
    <source>
        <dbReference type="ARBA" id="ARBA00022640"/>
    </source>
</evidence>
<name>A0AAD3DTT8_9CHLO</name>
<dbReference type="InterPro" id="IPR002893">
    <property type="entry name" value="Znf_MYND"/>
</dbReference>
<evidence type="ECO:0000256" key="14">
    <source>
        <dbReference type="ARBA" id="ARBA00024015"/>
    </source>
</evidence>
<evidence type="ECO:0000256" key="3">
    <source>
        <dbReference type="ARBA" id="ARBA00022528"/>
    </source>
</evidence>
<sequence length="1095" mass="113711">MPEGSPSQTFFIRIRFTYSFGARVAQIPKMAIYDFPNLIKHLSAKSDYLLSCESEIVDFGDAQLAALATQLLDVARADRRWFSLALSKTAYTTALLRALAIIFNSSNPAVRQLLEGVACLAVQGLLFALPKNKADQRDGVRFARAIVRVKALQSCSKDLASAAGVATDVLTTLPTTPAPGEAHAEDRDGLAAISIRLSECVYEISAAMEQAVNLLVSLLHVAVVSAKTCPSGRDLDPLQRSYVLELVTALNDSQATEHGARTILLATLLFAAGKDAGMSEAQLQPLRLMLLNVYELFFNAVNSLVALRALGVQAAAVKSILTKPCLKHLLLSAGVTALCAADGGPSYGLPVSLLRNMPILGNVHGAIDDVRGRTGRFALPKEMFSCIAGVLHLSASTPATGGRGAVALLLRLGRLAVASIQILIDIDREAAFSRIVAGAGTSWSQPLGSPLPSTMLAEWQATAAASASAAGSTMGGSGNSSAAGAGASGSGWPQAAPRPVSPQLYFSQEAANEMGQKVLSYTSVALFGSSTAAVAAAAAAGNAGGVAAAAGWRVEAAVEWGRLFVDMLEQMSGLIPVERLEEMRPLAFPDCLLAPDGTLPAKPTPQTAAVLAAGLIPALERCLRRAGQVFDSPEAGIVQHVLISMDLPISHLLAYGEPRQVAALAVSLQKVMRCMDAGLGSSSADGEPYSCVRLMMALGVWFAELIREGPKWLTAAAEGTAAVEAAAAAAVEAAAESGAARPAVEMQQPQHAQVAGAAGGVNGGGAAANGTAARQLSVLVSYLASDRLPRKIATEMDMALNMGPNDPPAGNMGHVPWIRMLPYFPPGDVAAAASSSSNSAGVGSSGGSSWRRLLDGKPDPVAALGAALREALQLRRDGAQQDLESLLYLAESLCGLARAFAQKLHDATVAYAPMAARSRMHGGQRRGRSNKHGGSSPSAKALLAAYLDAPLSYWPPEVLQWLAKELRTGGLQAAAASVEALAAQLEQWGKESGPGRSVNTADGPLAAVVLTPPEKVVAAARVIPEPAAIGELLQLCYNPACMNLEGDSEAGLLLKACGRCGGAWYCSRECQTAHWRAGHKHSCGAKRADSNAVEG</sequence>
<evidence type="ECO:0000256" key="6">
    <source>
        <dbReference type="ARBA" id="ARBA00022692"/>
    </source>
</evidence>
<keyword evidence="12" id="KW-1133">Transmembrane helix</keyword>
<dbReference type="PROSITE" id="PS50865">
    <property type="entry name" value="ZF_MYND_2"/>
    <property type="match status" value="1"/>
</dbReference>
<dbReference type="Proteomes" id="UP001054857">
    <property type="component" value="Unassembled WGS sequence"/>
</dbReference>
<dbReference type="PANTHER" id="PTHR32523">
    <property type="entry name" value="PHYTOL KINASE 1, CHLOROPLASTIC"/>
    <property type="match status" value="1"/>
</dbReference>
<evidence type="ECO:0000256" key="16">
    <source>
        <dbReference type="ARBA" id="ARBA00048889"/>
    </source>
</evidence>
<organism evidence="20 21">
    <name type="scientific">Astrephomene gubernaculifera</name>
    <dbReference type="NCBI Taxonomy" id="47775"/>
    <lineage>
        <taxon>Eukaryota</taxon>
        <taxon>Viridiplantae</taxon>
        <taxon>Chlorophyta</taxon>
        <taxon>core chlorophytes</taxon>
        <taxon>Chlorophyceae</taxon>
        <taxon>CS clade</taxon>
        <taxon>Chlamydomonadales</taxon>
        <taxon>Astrephomenaceae</taxon>
        <taxon>Astrephomene</taxon>
    </lineage>
</organism>
<evidence type="ECO:0000256" key="8">
    <source>
        <dbReference type="ARBA" id="ARBA00022771"/>
    </source>
</evidence>
<keyword evidence="4" id="KW-0934">Plastid</keyword>
<dbReference type="InterPro" id="IPR039606">
    <property type="entry name" value="Phytol/farnesol_kinase"/>
</dbReference>
<keyword evidence="3" id="KW-0150">Chloroplast</keyword>
<dbReference type="GO" id="GO:0008270">
    <property type="term" value="F:zinc ion binding"/>
    <property type="evidence" value="ECO:0007669"/>
    <property type="project" value="UniProtKB-KW"/>
</dbReference>
<dbReference type="AlphaFoldDB" id="A0AAD3DTT8"/>
<keyword evidence="9" id="KW-0418">Kinase</keyword>
<feature type="compositionally biased region" description="Low complexity" evidence="18">
    <location>
        <begin position="832"/>
        <end position="842"/>
    </location>
</feature>
<keyword evidence="13" id="KW-0472">Membrane</keyword>
<evidence type="ECO:0000259" key="19">
    <source>
        <dbReference type="PROSITE" id="PS50865"/>
    </source>
</evidence>
<comment type="similarity">
    <text evidence="2">Belongs to the polyprenol kinase family.</text>
</comment>
<evidence type="ECO:0000256" key="18">
    <source>
        <dbReference type="SAM" id="MobiDB-lite"/>
    </source>
</evidence>
<evidence type="ECO:0000256" key="11">
    <source>
        <dbReference type="ARBA" id="ARBA00022946"/>
    </source>
</evidence>
<dbReference type="EMBL" id="BMAR01000010">
    <property type="protein sequence ID" value="GFR45706.1"/>
    <property type="molecule type" value="Genomic_DNA"/>
</dbReference>
<evidence type="ECO:0000256" key="2">
    <source>
        <dbReference type="ARBA" id="ARBA00010794"/>
    </source>
</evidence>
<reference evidence="20 21" key="1">
    <citation type="journal article" date="2021" name="Sci. Rep.">
        <title>Genome sequencing of the multicellular alga Astrephomene provides insights into convergent evolution of germ-soma differentiation.</title>
        <authorList>
            <person name="Yamashita S."/>
            <person name="Yamamoto K."/>
            <person name="Matsuzaki R."/>
            <person name="Suzuki S."/>
            <person name="Yamaguchi H."/>
            <person name="Hirooka S."/>
            <person name="Minakuchi Y."/>
            <person name="Miyagishima S."/>
            <person name="Kawachi M."/>
            <person name="Toyoda A."/>
            <person name="Nozaki H."/>
        </authorList>
    </citation>
    <scope>NUCLEOTIDE SEQUENCE [LARGE SCALE GENOMIC DNA]</scope>
    <source>
        <strain evidence="20 21">NIES-4017</strain>
    </source>
</reference>
<keyword evidence="21" id="KW-1185">Reference proteome</keyword>
<dbReference type="EC" id="2.7.1.182" evidence="15"/>
<comment type="pathway">
    <text evidence="14">Cofactor biosynthesis; tocopherol biosynthesis.</text>
</comment>
<evidence type="ECO:0000256" key="10">
    <source>
        <dbReference type="ARBA" id="ARBA00022833"/>
    </source>
</evidence>
<evidence type="ECO:0000256" key="5">
    <source>
        <dbReference type="ARBA" id="ARBA00022679"/>
    </source>
</evidence>
<dbReference type="GO" id="GO:0009507">
    <property type="term" value="C:chloroplast"/>
    <property type="evidence" value="ECO:0007669"/>
    <property type="project" value="UniProtKB-SubCell"/>
</dbReference>
<dbReference type="GO" id="GO:0010276">
    <property type="term" value="F:phytol kinase activity"/>
    <property type="evidence" value="ECO:0007669"/>
    <property type="project" value="UniProtKB-EC"/>
</dbReference>
<evidence type="ECO:0000256" key="12">
    <source>
        <dbReference type="ARBA" id="ARBA00022989"/>
    </source>
</evidence>
<comment type="subcellular location">
    <subcellularLocation>
        <location evidence="1">Plastid</location>
        <location evidence="1">Chloroplast membrane</location>
        <topology evidence="1">Multi-pass membrane protein</topology>
    </subcellularLocation>
</comment>
<comment type="catalytic activity">
    <reaction evidence="16">
        <text>phytol + CTP = phytyl phosphate + CDP + H(+)</text>
        <dbReference type="Rhea" id="RHEA:38055"/>
        <dbReference type="ChEBI" id="CHEBI:15378"/>
        <dbReference type="ChEBI" id="CHEBI:17327"/>
        <dbReference type="ChEBI" id="CHEBI:37563"/>
        <dbReference type="ChEBI" id="CHEBI:58069"/>
        <dbReference type="ChEBI" id="CHEBI:75483"/>
        <dbReference type="EC" id="2.7.1.182"/>
    </reaction>
</comment>
<feature type="region of interest" description="Disordered" evidence="18">
    <location>
        <begin position="917"/>
        <end position="936"/>
    </location>
</feature>
<keyword evidence="10" id="KW-0862">Zinc</keyword>
<accession>A0AAD3DTT8</accession>
<evidence type="ECO:0000313" key="21">
    <source>
        <dbReference type="Proteomes" id="UP001054857"/>
    </source>
</evidence>
<dbReference type="PANTHER" id="PTHR32523:SF8">
    <property type="entry name" value="DOLICHOL KINASE"/>
    <property type="match status" value="1"/>
</dbReference>
<feature type="region of interest" description="Disordered" evidence="18">
    <location>
        <begin position="832"/>
        <end position="852"/>
    </location>
</feature>
<dbReference type="SUPFAM" id="SSF144232">
    <property type="entry name" value="HIT/MYND zinc finger-like"/>
    <property type="match status" value="1"/>
</dbReference>
<gene>
    <name evidence="20" type="ORF">Agub_g7016</name>
</gene>
<comment type="caution">
    <text evidence="20">The sequence shown here is derived from an EMBL/GenBank/DDBJ whole genome shotgun (WGS) entry which is preliminary data.</text>
</comment>
<evidence type="ECO:0000256" key="17">
    <source>
        <dbReference type="PROSITE-ProRule" id="PRU00134"/>
    </source>
</evidence>
<keyword evidence="6" id="KW-0812">Transmembrane</keyword>
<evidence type="ECO:0000256" key="1">
    <source>
        <dbReference type="ARBA" id="ARBA00004508"/>
    </source>
</evidence>
<evidence type="ECO:0000256" key="9">
    <source>
        <dbReference type="ARBA" id="ARBA00022777"/>
    </source>
</evidence>
<keyword evidence="5" id="KW-0808">Transferase</keyword>